<gene>
    <name evidence="2" type="ORF">CYMTET_17193</name>
</gene>
<dbReference type="EMBL" id="LGRX02007622">
    <property type="protein sequence ID" value="KAK3274633.1"/>
    <property type="molecule type" value="Genomic_DNA"/>
</dbReference>
<dbReference type="AlphaFoldDB" id="A0AAE0GAU0"/>
<feature type="compositionally biased region" description="Basic and acidic residues" evidence="1">
    <location>
        <begin position="12"/>
        <end position="32"/>
    </location>
</feature>
<accession>A0AAE0GAU0</accession>
<reference evidence="2 3" key="1">
    <citation type="journal article" date="2015" name="Genome Biol. Evol.">
        <title>Comparative Genomics of a Bacterivorous Green Alga Reveals Evolutionary Causalities and Consequences of Phago-Mixotrophic Mode of Nutrition.</title>
        <authorList>
            <person name="Burns J.A."/>
            <person name="Paasch A."/>
            <person name="Narechania A."/>
            <person name="Kim E."/>
        </authorList>
    </citation>
    <scope>NUCLEOTIDE SEQUENCE [LARGE SCALE GENOMIC DNA]</scope>
    <source>
        <strain evidence="2 3">PLY_AMNH</strain>
    </source>
</reference>
<evidence type="ECO:0000313" key="3">
    <source>
        <dbReference type="Proteomes" id="UP001190700"/>
    </source>
</evidence>
<dbReference type="Proteomes" id="UP001190700">
    <property type="component" value="Unassembled WGS sequence"/>
</dbReference>
<proteinExistence type="predicted"/>
<evidence type="ECO:0000256" key="1">
    <source>
        <dbReference type="SAM" id="MobiDB-lite"/>
    </source>
</evidence>
<protein>
    <submittedName>
        <fullName evidence="2">Uncharacterized protein</fullName>
    </submittedName>
</protein>
<comment type="caution">
    <text evidence="2">The sequence shown here is derived from an EMBL/GenBank/DDBJ whole genome shotgun (WGS) entry which is preliminary data.</text>
</comment>
<organism evidence="2 3">
    <name type="scientific">Cymbomonas tetramitiformis</name>
    <dbReference type="NCBI Taxonomy" id="36881"/>
    <lineage>
        <taxon>Eukaryota</taxon>
        <taxon>Viridiplantae</taxon>
        <taxon>Chlorophyta</taxon>
        <taxon>Pyramimonadophyceae</taxon>
        <taxon>Pyramimonadales</taxon>
        <taxon>Pyramimonadaceae</taxon>
        <taxon>Cymbomonas</taxon>
    </lineage>
</organism>
<name>A0AAE0GAU0_9CHLO</name>
<feature type="region of interest" description="Disordered" evidence="1">
    <location>
        <begin position="1"/>
        <end position="62"/>
    </location>
</feature>
<evidence type="ECO:0000313" key="2">
    <source>
        <dbReference type="EMBL" id="KAK3274633.1"/>
    </source>
</evidence>
<sequence>MPPPCLRLGLKHAGDDAHADPPPERRFGDRQRGGGGVRFPPSKWRDERNRQPNGKFHGRNRELQHRFAASPLTQGGNWGQSHGRQAARCVSFNTLSFASVQECPVCPGHYHATARCPAECGDCDEELRNAAIEMDDAVSAFYSDGFRR</sequence>
<keyword evidence="3" id="KW-1185">Reference proteome</keyword>